<dbReference type="InterPro" id="IPR027417">
    <property type="entry name" value="P-loop_NTPase"/>
</dbReference>
<dbReference type="STRING" id="715226.ABI_38680"/>
<reference evidence="2" key="1">
    <citation type="submission" date="2011-03" db="EMBL/GenBank/DDBJ databases">
        <title>Draft genome sequence of Brevundimonas diminuta.</title>
        <authorList>
            <person name="Brown P.J.B."/>
            <person name="Buechlein A."/>
            <person name="Hemmerich C."/>
            <person name="Brun Y.V."/>
        </authorList>
    </citation>
    <scope>NUCLEOTIDE SEQUENCE [LARGE SCALE GENOMIC DNA]</scope>
    <source>
        <strain evidence="2">C19</strain>
    </source>
</reference>
<dbReference type="InterPro" id="IPR017026">
    <property type="entry name" value="ImuA"/>
</dbReference>
<organism evidence="1 2">
    <name type="scientific">Asticcacaulis biprosthecium C19</name>
    <dbReference type="NCBI Taxonomy" id="715226"/>
    <lineage>
        <taxon>Bacteria</taxon>
        <taxon>Pseudomonadati</taxon>
        <taxon>Pseudomonadota</taxon>
        <taxon>Alphaproteobacteria</taxon>
        <taxon>Caulobacterales</taxon>
        <taxon>Caulobacteraceae</taxon>
        <taxon>Asticcacaulis</taxon>
    </lineage>
</organism>
<dbReference type="AlphaFoldDB" id="F4QRT4"/>
<evidence type="ECO:0000313" key="2">
    <source>
        <dbReference type="Proteomes" id="UP000006512"/>
    </source>
</evidence>
<gene>
    <name evidence="1" type="ORF">ABI_38680</name>
</gene>
<proteinExistence type="predicted"/>
<evidence type="ECO:0008006" key="3">
    <source>
        <dbReference type="Google" id="ProtNLM"/>
    </source>
</evidence>
<dbReference type="Gene3D" id="3.40.50.300">
    <property type="entry name" value="P-loop containing nucleotide triphosphate hydrolases"/>
    <property type="match status" value="1"/>
</dbReference>
<dbReference type="PIRSF" id="PIRSF034285">
    <property type="entry name" value="UCP034285"/>
    <property type="match status" value="1"/>
</dbReference>
<dbReference type="SUPFAM" id="SSF52540">
    <property type="entry name" value="P-loop containing nucleoside triphosphate hydrolases"/>
    <property type="match status" value="1"/>
</dbReference>
<protein>
    <recommendedName>
        <fullName evidence="3">Damage-inducible protein</fullName>
    </recommendedName>
</protein>
<evidence type="ECO:0000313" key="1">
    <source>
        <dbReference type="EMBL" id="EGF89454.1"/>
    </source>
</evidence>
<dbReference type="EMBL" id="GL883080">
    <property type="protein sequence ID" value="EGF89454.1"/>
    <property type="molecule type" value="Genomic_DNA"/>
</dbReference>
<sequence>MVPMAKPAFENLEALRRHVQLLEGSRRVAGVLPFGIERIDARLPGGGLTLGALHEVAGRDQGVIDGAAAALFVAGIAARTEGQVLWCLTQADLFAPGLAQAGLDPQRVLCVEAGDEKSVLLCCEEALRHGGLGAVVAEVSRLSLTASRRLQLAAENTRTLALALRRWGQVKAAAEFGLPTAAVTRWRIASARSHALPVAGIGTARWRLELLRCKGGDAAEFDVEARDGQAGLALSAPLADRPAAATVAARQDGFRAAS</sequence>
<dbReference type="eggNOG" id="COG4544">
    <property type="taxonomic scope" value="Bacteria"/>
</dbReference>
<dbReference type="Proteomes" id="UP000006512">
    <property type="component" value="Unassembled WGS sequence"/>
</dbReference>
<name>F4QRT4_9CAUL</name>
<accession>F4QRT4</accession>
<dbReference type="HOGENOM" id="CLU_065750_1_0_5"/>
<keyword evidence="2" id="KW-1185">Reference proteome</keyword>